<keyword evidence="8" id="KW-0406">Ion transport</keyword>
<evidence type="ECO:0000313" key="15">
    <source>
        <dbReference type="EMBL" id="MBN3321249.1"/>
    </source>
</evidence>
<sequence>MATLTLLLISLWMGVAAEGCPAGCICSSAVTDCSRAGLRNLPWDIAPQTETLFLSDNQLTSILKGAFRNLTALTFLGLSRNKICPENDTLESLINLLSLDVSENDLQSMPIVPSGVAGVGLEQSLSNVSVMAARWQTFVGGLLLLLSRKLGWVEISSFSCSSAVLFRAGKGLCFLKHMSVNRSAAFAWLPGSVLFVGNIYAGSRALSRLPIPVFFTLHNASEVVTCIVRKLTQREELGDDFPGLSGPMTCSNWVILGALKQGEDDGAQLSGQFSKKAEINDCVLHEDCYSDIVALLGFFLLLVTVRLKSHLSLEHCGTWVFLAKVPWTPQGALFGQEGSKVQVIETMQREASRCTVLGTRVRVWRMECRLPSGGQGGASGWLWLKRGKTAEGGAMGEGEQRACARRCGPGERREGGGPAASLLQSSDP</sequence>
<dbReference type="InterPro" id="IPR032675">
    <property type="entry name" value="LRR_dom_sf"/>
</dbReference>
<evidence type="ECO:0000256" key="5">
    <source>
        <dbReference type="ARBA" id="ARBA00022692"/>
    </source>
</evidence>
<keyword evidence="5" id="KW-0812">Transmembrane</keyword>
<evidence type="ECO:0000256" key="11">
    <source>
        <dbReference type="ARBA" id="ARBA00023303"/>
    </source>
</evidence>
<comment type="caution">
    <text evidence="15">The sequence shown here is derived from an EMBL/GenBank/DDBJ whole genome shotgun (WGS) entry which is preliminary data.</text>
</comment>
<evidence type="ECO:0000256" key="10">
    <source>
        <dbReference type="ARBA" id="ARBA00023157"/>
    </source>
</evidence>
<dbReference type="SUPFAM" id="SSF52058">
    <property type="entry name" value="L domain-like"/>
    <property type="match status" value="1"/>
</dbReference>
<keyword evidence="3" id="KW-1003">Cell membrane</keyword>
<dbReference type="PANTHER" id="PTHR46473">
    <property type="entry name" value="GH08155P"/>
    <property type="match status" value="1"/>
</dbReference>
<evidence type="ECO:0000256" key="1">
    <source>
        <dbReference type="ARBA" id="ARBA00004162"/>
    </source>
</evidence>
<proteinExistence type="predicted"/>
<evidence type="ECO:0000256" key="9">
    <source>
        <dbReference type="ARBA" id="ARBA00023136"/>
    </source>
</evidence>
<feature type="compositionally biased region" description="Basic and acidic residues" evidence="12">
    <location>
        <begin position="398"/>
        <end position="415"/>
    </location>
</feature>
<dbReference type="PANTHER" id="PTHR46473:SF23">
    <property type="entry name" value="GH08155P"/>
    <property type="match status" value="1"/>
</dbReference>
<organism evidence="15 16">
    <name type="scientific">Atractosteus spatula</name>
    <name type="common">Alligator gar</name>
    <name type="synonym">Lepisosteus spatula</name>
    <dbReference type="NCBI Taxonomy" id="7917"/>
    <lineage>
        <taxon>Eukaryota</taxon>
        <taxon>Metazoa</taxon>
        <taxon>Chordata</taxon>
        <taxon>Craniata</taxon>
        <taxon>Vertebrata</taxon>
        <taxon>Euteleostomi</taxon>
        <taxon>Actinopterygii</taxon>
        <taxon>Neopterygii</taxon>
        <taxon>Holostei</taxon>
        <taxon>Semionotiformes</taxon>
        <taxon>Lepisosteidae</taxon>
        <taxon>Atractosteus</taxon>
    </lineage>
</organism>
<dbReference type="InterPro" id="IPR051432">
    <property type="entry name" value="KCNMA1_auxiliary"/>
</dbReference>
<evidence type="ECO:0000256" key="4">
    <source>
        <dbReference type="ARBA" id="ARBA00022614"/>
    </source>
</evidence>
<keyword evidence="10" id="KW-1015">Disulfide bond</keyword>
<evidence type="ECO:0000313" key="16">
    <source>
        <dbReference type="Proteomes" id="UP000736164"/>
    </source>
</evidence>
<evidence type="ECO:0000259" key="14">
    <source>
        <dbReference type="SMART" id="SM00013"/>
    </source>
</evidence>
<feature type="domain" description="LRRNT" evidence="14">
    <location>
        <begin position="19"/>
        <end position="51"/>
    </location>
</feature>
<dbReference type="AlphaFoldDB" id="A0A8J7NZX1"/>
<dbReference type="SMART" id="SM00013">
    <property type="entry name" value="LRRNT"/>
    <property type="match status" value="1"/>
</dbReference>
<keyword evidence="11" id="KW-0407">Ion channel</keyword>
<evidence type="ECO:0000256" key="3">
    <source>
        <dbReference type="ARBA" id="ARBA00022475"/>
    </source>
</evidence>
<evidence type="ECO:0000256" key="13">
    <source>
        <dbReference type="SAM" id="SignalP"/>
    </source>
</evidence>
<name>A0A8J7NZX1_ATRSP</name>
<dbReference type="GO" id="GO:0005886">
    <property type="term" value="C:plasma membrane"/>
    <property type="evidence" value="ECO:0007669"/>
    <property type="project" value="UniProtKB-SubCell"/>
</dbReference>
<evidence type="ECO:0000256" key="12">
    <source>
        <dbReference type="SAM" id="MobiDB-lite"/>
    </source>
</evidence>
<keyword evidence="6 13" id="KW-0732">Signal</keyword>
<dbReference type="Proteomes" id="UP000736164">
    <property type="component" value="Unassembled WGS sequence"/>
</dbReference>
<protein>
    <submittedName>
        <fullName evidence="15">TM241 protein</fullName>
    </submittedName>
</protein>
<evidence type="ECO:0000256" key="2">
    <source>
        <dbReference type="ARBA" id="ARBA00022448"/>
    </source>
</evidence>
<comment type="subcellular location">
    <subcellularLocation>
        <location evidence="1">Cell membrane</location>
        <topology evidence="1">Single-pass membrane protein</topology>
    </subcellularLocation>
</comment>
<dbReference type="Gene3D" id="3.80.10.10">
    <property type="entry name" value="Ribonuclease Inhibitor"/>
    <property type="match status" value="1"/>
</dbReference>
<feature type="region of interest" description="Disordered" evidence="12">
    <location>
        <begin position="392"/>
        <end position="428"/>
    </location>
</feature>
<evidence type="ECO:0000256" key="7">
    <source>
        <dbReference type="ARBA" id="ARBA00022989"/>
    </source>
</evidence>
<feature type="non-terminal residue" evidence="15">
    <location>
        <position position="1"/>
    </location>
</feature>
<dbReference type="GO" id="GO:0034220">
    <property type="term" value="P:monoatomic ion transmembrane transport"/>
    <property type="evidence" value="ECO:0007669"/>
    <property type="project" value="UniProtKB-KW"/>
</dbReference>
<dbReference type="InterPro" id="IPR000372">
    <property type="entry name" value="LRRNT"/>
</dbReference>
<dbReference type="InterPro" id="IPR001611">
    <property type="entry name" value="Leu-rich_rpt"/>
</dbReference>
<evidence type="ECO:0000256" key="8">
    <source>
        <dbReference type="ARBA" id="ARBA00023065"/>
    </source>
</evidence>
<keyword evidence="2" id="KW-0813">Transport</keyword>
<dbReference type="Pfam" id="PF13855">
    <property type="entry name" value="LRR_8"/>
    <property type="match status" value="1"/>
</dbReference>
<dbReference type="EMBL" id="JAAWVO010054254">
    <property type="protein sequence ID" value="MBN3321249.1"/>
    <property type="molecule type" value="Genomic_DNA"/>
</dbReference>
<reference evidence="15" key="1">
    <citation type="journal article" date="2021" name="Cell">
        <title>Tracing the genetic footprints of vertebrate landing in non-teleost ray-finned fishes.</title>
        <authorList>
            <person name="Bi X."/>
            <person name="Wang K."/>
            <person name="Yang L."/>
            <person name="Pan H."/>
            <person name="Jiang H."/>
            <person name="Wei Q."/>
            <person name="Fang M."/>
            <person name="Yu H."/>
            <person name="Zhu C."/>
            <person name="Cai Y."/>
            <person name="He Y."/>
            <person name="Gan X."/>
            <person name="Zeng H."/>
            <person name="Yu D."/>
            <person name="Zhu Y."/>
            <person name="Jiang H."/>
            <person name="Qiu Q."/>
            <person name="Yang H."/>
            <person name="Zhang Y.E."/>
            <person name="Wang W."/>
            <person name="Zhu M."/>
            <person name="He S."/>
            <person name="Zhang G."/>
        </authorList>
    </citation>
    <scope>NUCLEOTIDE SEQUENCE</scope>
    <source>
        <strain evidence="15">Allg_001</strain>
    </source>
</reference>
<gene>
    <name evidence="15" type="primary">Tmem241</name>
    <name evidence="15" type="ORF">GTO95_0004432</name>
</gene>
<feature type="signal peptide" evidence="13">
    <location>
        <begin position="1"/>
        <end position="17"/>
    </location>
</feature>
<evidence type="ECO:0000256" key="6">
    <source>
        <dbReference type="ARBA" id="ARBA00022729"/>
    </source>
</evidence>
<feature type="non-terminal residue" evidence="15">
    <location>
        <position position="428"/>
    </location>
</feature>
<keyword evidence="9" id="KW-0472">Membrane</keyword>
<keyword evidence="4" id="KW-0433">Leucine-rich repeat</keyword>
<keyword evidence="16" id="KW-1185">Reference proteome</keyword>
<keyword evidence="7" id="KW-1133">Transmembrane helix</keyword>
<accession>A0A8J7NZX1</accession>
<feature type="chain" id="PRO_5035177848" evidence="13">
    <location>
        <begin position="18"/>
        <end position="428"/>
    </location>
</feature>